<evidence type="ECO:0000313" key="3">
    <source>
        <dbReference type="EMBL" id="CAB4030171.1"/>
    </source>
</evidence>
<keyword evidence="3" id="KW-0436">Ligase</keyword>
<feature type="domain" description="HECT" evidence="2">
    <location>
        <begin position="8"/>
        <end position="149"/>
    </location>
</feature>
<dbReference type="Proteomes" id="UP001152795">
    <property type="component" value="Unassembled WGS sequence"/>
</dbReference>
<comment type="caution">
    <text evidence="3">The sequence shown here is derived from an EMBL/GenBank/DDBJ whole genome shotgun (WGS) entry which is preliminary data.</text>
</comment>
<organism evidence="3 4">
    <name type="scientific">Paramuricea clavata</name>
    <name type="common">Red gorgonian</name>
    <name type="synonym">Violescent sea-whip</name>
    <dbReference type="NCBI Taxonomy" id="317549"/>
    <lineage>
        <taxon>Eukaryota</taxon>
        <taxon>Metazoa</taxon>
        <taxon>Cnidaria</taxon>
        <taxon>Anthozoa</taxon>
        <taxon>Octocorallia</taxon>
        <taxon>Malacalcyonacea</taxon>
        <taxon>Plexauridae</taxon>
        <taxon>Paramuricea</taxon>
    </lineage>
</organism>
<gene>
    <name evidence="3" type="ORF">PACLA_8A017279</name>
</gene>
<dbReference type="InterPro" id="IPR000569">
    <property type="entry name" value="HECT_dom"/>
</dbReference>
<reference evidence="3" key="1">
    <citation type="submission" date="2020-04" db="EMBL/GenBank/DDBJ databases">
        <authorList>
            <person name="Alioto T."/>
            <person name="Alioto T."/>
            <person name="Gomez Garrido J."/>
        </authorList>
    </citation>
    <scope>NUCLEOTIDE SEQUENCE</scope>
    <source>
        <strain evidence="3">A484AB</strain>
    </source>
</reference>
<evidence type="ECO:0000259" key="2">
    <source>
        <dbReference type="Pfam" id="PF00632"/>
    </source>
</evidence>
<dbReference type="SUPFAM" id="SSF56204">
    <property type="entry name" value="Hect, E3 ligase catalytic domain"/>
    <property type="match status" value="1"/>
</dbReference>
<dbReference type="GO" id="GO:0004842">
    <property type="term" value="F:ubiquitin-protein transferase activity"/>
    <property type="evidence" value="ECO:0007669"/>
    <property type="project" value="InterPro"/>
</dbReference>
<dbReference type="OrthoDB" id="2384350at2759"/>
<sequence>MIESLLKQPFVYGVHAEVSQFFNGLNSIGQLGDRILQNKQLFDLTLGNQHPSLTKSSFMTLYKINRSEEGSNQSSKEDSTIYCFEIFLQDLERVILKRLSLEHLLVFITGADCLPPLGFSKNITVDFYNFDENSRLRPYASTCLEDLKIL</sequence>
<keyword evidence="4" id="KW-1185">Reference proteome</keyword>
<dbReference type="GO" id="GO:0016874">
    <property type="term" value="F:ligase activity"/>
    <property type="evidence" value="ECO:0007669"/>
    <property type="project" value="UniProtKB-KW"/>
</dbReference>
<accession>A0A6S7JHN0</accession>
<evidence type="ECO:0000256" key="1">
    <source>
        <dbReference type="ARBA" id="ARBA00022786"/>
    </source>
</evidence>
<keyword evidence="1" id="KW-0833">Ubl conjugation pathway</keyword>
<dbReference type="Gene3D" id="3.30.2410.10">
    <property type="entry name" value="Hect, E3 ligase catalytic domain"/>
    <property type="match status" value="1"/>
</dbReference>
<dbReference type="InterPro" id="IPR035983">
    <property type="entry name" value="Hect_E3_ubiquitin_ligase"/>
</dbReference>
<proteinExistence type="predicted"/>
<dbReference type="Pfam" id="PF00632">
    <property type="entry name" value="HECT"/>
    <property type="match status" value="1"/>
</dbReference>
<dbReference type="AlphaFoldDB" id="A0A6S7JHN0"/>
<dbReference type="EMBL" id="CACRXK020016684">
    <property type="protein sequence ID" value="CAB4030171.1"/>
    <property type="molecule type" value="Genomic_DNA"/>
</dbReference>
<protein>
    <submittedName>
        <fullName evidence="3">G2 M phase-specific E3 ubiquitin- ligase-like</fullName>
    </submittedName>
</protein>
<name>A0A6S7JHN0_PARCT</name>
<evidence type="ECO:0000313" key="4">
    <source>
        <dbReference type="Proteomes" id="UP001152795"/>
    </source>
</evidence>